<dbReference type="PANTHER" id="PTHR21143:SF104">
    <property type="entry name" value="GUSTATORY RECEPTOR 8A-RELATED"/>
    <property type="match status" value="1"/>
</dbReference>
<dbReference type="GO" id="GO:0008049">
    <property type="term" value="P:male courtship behavior"/>
    <property type="evidence" value="ECO:0007669"/>
    <property type="project" value="TreeGrafter"/>
</dbReference>
<gene>
    <name evidence="9" type="ORF">NQ315_012611</name>
</gene>
<keyword evidence="6 8" id="KW-0675">Receptor</keyword>
<dbReference type="GO" id="GO:0043025">
    <property type="term" value="C:neuronal cell body"/>
    <property type="evidence" value="ECO:0007669"/>
    <property type="project" value="TreeGrafter"/>
</dbReference>
<evidence type="ECO:0000313" key="10">
    <source>
        <dbReference type="Proteomes" id="UP001159042"/>
    </source>
</evidence>
<protein>
    <recommendedName>
        <fullName evidence="8">Gustatory receptor</fullName>
    </recommendedName>
</protein>
<dbReference type="PANTHER" id="PTHR21143">
    <property type="entry name" value="INVERTEBRATE GUSTATORY RECEPTOR"/>
    <property type="match status" value="1"/>
</dbReference>
<evidence type="ECO:0000256" key="2">
    <source>
        <dbReference type="ARBA" id="ARBA00022475"/>
    </source>
</evidence>
<evidence type="ECO:0000313" key="9">
    <source>
        <dbReference type="EMBL" id="KAJ8917121.1"/>
    </source>
</evidence>
<comment type="subcellular location">
    <subcellularLocation>
        <location evidence="1 8">Cell membrane</location>
        <topology evidence="1 8">Multi-pass membrane protein</topology>
    </subcellularLocation>
</comment>
<accession>A0AAV8VT84</accession>
<comment type="caution">
    <text evidence="9">The sequence shown here is derived from an EMBL/GenBank/DDBJ whole genome shotgun (WGS) entry which is preliminary data.</text>
</comment>
<feature type="transmembrane region" description="Helical" evidence="8">
    <location>
        <begin position="35"/>
        <end position="57"/>
    </location>
</feature>
<dbReference type="Proteomes" id="UP001159042">
    <property type="component" value="Unassembled WGS sequence"/>
</dbReference>
<proteinExistence type="inferred from homology"/>
<keyword evidence="5 8" id="KW-0472">Membrane</keyword>
<dbReference type="GO" id="GO:0030424">
    <property type="term" value="C:axon"/>
    <property type="evidence" value="ECO:0007669"/>
    <property type="project" value="TreeGrafter"/>
</dbReference>
<dbReference type="GO" id="GO:0005886">
    <property type="term" value="C:plasma membrane"/>
    <property type="evidence" value="ECO:0007669"/>
    <property type="project" value="UniProtKB-SubCell"/>
</dbReference>
<evidence type="ECO:0000256" key="8">
    <source>
        <dbReference type="RuleBase" id="RU363108"/>
    </source>
</evidence>
<evidence type="ECO:0000256" key="7">
    <source>
        <dbReference type="ARBA" id="ARBA00023224"/>
    </source>
</evidence>
<dbReference type="Pfam" id="PF08395">
    <property type="entry name" value="7tm_7"/>
    <property type="match status" value="1"/>
</dbReference>
<comment type="similarity">
    <text evidence="8">Belongs to the insect chemoreceptor superfamily. Gustatory receptor (GR) family.</text>
</comment>
<keyword evidence="7 8" id="KW-0807">Transducer</keyword>
<evidence type="ECO:0000256" key="6">
    <source>
        <dbReference type="ARBA" id="ARBA00023170"/>
    </source>
</evidence>
<keyword evidence="10" id="KW-1185">Reference proteome</keyword>
<evidence type="ECO:0000256" key="3">
    <source>
        <dbReference type="ARBA" id="ARBA00022692"/>
    </source>
</evidence>
<sequence length="361" mass="41850">MSLTSSDAFLVKFSAIFGVIPYYNLQTHQLVNPKLFKLHCLLLACVSPIVSITSVYLRHCFNFNNTSRNFVILDVLYETVSVILFEVAVLSPSFWNTRHWQELFQLLQQLETKHPSKRNVFTWLLLLFGTGYLVLLFAVEFQYNLNYRYKSYSFLASYFYVYVGFVQLVVISNVSLWIRTRYRSVRTLLQNVRYSDIAEVSGIIKECTILYLKMDKIIDKVNRVFGWAMLVILIQMGVLSLDTLTFYSLYTQRSSLTTEHIVIYGGFTLLTVIWPVILILCCDAAVEESKKLLPVCYWLEQVLPRSSKEMEVLKSLENIVKSKPAKMTAAGFFDIDRSTLVSVFSATTMYYLVCIQFNKRD</sequence>
<feature type="transmembrane region" description="Helical" evidence="8">
    <location>
        <begin position="224"/>
        <end position="249"/>
    </location>
</feature>
<dbReference type="InterPro" id="IPR013604">
    <property type="entry name" value="7TM_chemorcpt"/>
</dbReference>
<dbReference type="AlphaFoldDB" id="A0AAV8VT84"/>
<keyword evidence="4 8" id="KW-1133">Transmembrane helix</keyword>
<dbReference type="GO" id="GO:0050909">
    <property type="term" value="P:sensory perception of taste"/>
    <property type="evidence" value="ECO:0007669"/>
    <property type="project" value="InterPro"/>
</dbReference>
<dbReference type="GO" id="GO:0007635">
    <property type="term" value="P:chemosensory behavior"/>
    <property type="evidence" value="ECO:0007669"/>
    <property type="project" value="TreeGrafter"/>
</dbReference>
<name>A0AAV8VT84_9CUCU</name>
<keyword evidence="2 8" id="KW-1003">Cell membrane</keyword>
<keyword evidence="3 8" id="KW-0812">Transmembrane</keyword>
<feature type="transmembrane region" description="Helical" evidence="8">
    <location>
        <begin position="159"/>
        <end position="178"/>
    </location>
</feature>
<dbReference type="EMBL" id="JANEYG010000035">
    <property type="protein sequence ID" value="KAJ8917121.1"/>
    <property type="molecule type" value="Genomic_DNA"/>
</dbReference>
<organism evidence="9 10">
    <name type="scientific">Exocentrus adspersus</name>
    <dbReference type="NCBI Taxonomy" id="1586481"/>
    <lineage>
        <taxon>Eukaryota</taxon>
        <taxon>Metazoa</taxon>
        <taxon>Ecdysozoa</taxon>
        <taxon>Arthropoda</taxon>
        <taxon>Hexapoda</taxon>
        <taxon>Insecta</taxon>
        <taxon>Pterygota</taxon>
        <taxon>Neoptera</taxon>
        <taxon>Endopterygota</taxon>
        <taxon>Coleoptera</taxon>
        <taxon>Polyphaga</taxon>
        <taxon>Cucujiformia</taxon>
        <taxon>Chrysomeloidea</taxon>
        <taxon>Cerambycidae</taxon>
        <taxon>Lamiinae</taxon>
        <taxon>Acanthocinini</taxon>
        <taxon>Exocentrus</taxon>
    </lineage>
</organism>
<comment type="caution">
    <text evidence="8">Lacks conserved residue(s) required for the propagation of feature annotation.</text>
</comment>
<dbReference type="GO" id="GO:0030425">
    <property type="term" value="C:dendrite"/>
    <property type="evidence" value="ECO:0007669"/>
    <property type="project" value="TreeGrafter"/>
</dbReference>
<evidence type="ECO:0000256" key="4">
    <source>
        <dbReference type="ARBA" id="ARBA00022989"/>
    </source>
</evidence>
<comment type="function">
    <text evidence="8">Gustatory receptor which mediates acceptance or avoidance behavior, depending on its substrates.</text>
</comment>
<feature type="transmembrane region" description="Helical" evidence="8">
    <location>
        <begin position="120"/>
        <end position="139"/>
    </location>
</feature>
<evidence type="ECO:0000256" key="1">
    <source>
        <dbReference type="ARBA" id="ARBA00004651"/>
    </source>
</evidence>
<evidence type="ECO:0000256" key="5">
    <source>
        <dbReference type="ARBA" id="ARBA00023136"/>
    </source>
</evidence>
<reference evidence="9 10" key="1">
    <citation type="journal article" date="2023" name="Insect Mol. Biol.">
        <title>Genome sequencing provides insights into the evolution of gene families encoding plant cell wall-degrading enzymes in longhorned beetles.</title>
        <authorList>
            <person name="Shin N.R."/>
            <person name="Okamura Y."/>
            <person name="Kirsch R."/>
            <person name="Pauchet Y."/>
        </authorList>
    </citation>
    <scope>NUCLEOTIDE SEQUENCE [LARGE SCALE GENOMIC DNA]</scope>
    <source>
        <strain evidence="9">EAD_L_NR</strain>
    </source>
</reference>
<feature type="transmembrane region" description="Helical" evidence="8">
    <location>
        <begin position="261"/>
        <end position="282"/>
    </location>
</feature>
<dbReference type="GO" id="GO:0007165">
    <property type="term" value="P:signal transduction"/>
    <property type="evidence" value="ECO:0007669"/>
    <property type="project" value="UniProtKB-KW"/>
</dbReference>